<dbReference type="PRINTS" id="PR01434">
    <property type="entry name" value="NADHDHGNASE5"/>
</dbReference>
<proteinExistence type="predicted"/>
<dbReference type="RefSeq" id="WP_144228727.1">
    <property type="nucleotide sequence ID" value="NZ_CBCRVV010000003.1"/>
</dbReference>
<dbReference type="InterPro" id="IPR007182">
    <property type="entry name" value="MnhB"/>
</dbReference>
<evidence type="ECO:0000259" key="11">
    <source>
        <dbReference type="Pfam" id="PF13244"/>
    </source>
</evidence>
<evidence type="ECO:0000256" key="5">
    <source>
        <dbReference type="ARBA" id="ARBA00022989"/>
    </source>
</evidence>
<evidence type="ECO:0000256" key="4">
    <source>
        <dbReference type="ARBA" id="ARBA00022692"/>
    </source>
</evidence>
<dbReference type="Proteomes" id="UP000315648">
    <property type="component" value="Unassembled WGS sequence"/>
</dbReference>
<dbReference type="PRINTS" id="PR01435">
    <property type="entry name" value="NPOXDRDTASE5"/>
</dbReference>
<feature type="transmembrane region" description="Helical" evidence="8">
    <location>
        <begin position="6"/>
        <end position="24"/>
    </location>
</feature>
<evidence type="ECO:0000256" key="2">
    <source>
        <dbReference type="ARBA" id="ARBA00022448"/>
    </source>
</evidence>
<keyword evidence="2" id="KW-0813">Transport</keyword>
<dbReference type="Pfam" id="PF00361">
    <property type="entry name" value="Proton_antipo_M"/>
    <property type="match status" value="1"/>
</dbReference>
<dbReference type="InterPro" id="IPR042106">
    <property type="entry name" value="Nuo/plastoQ_OxRdtase_6_NuoJ"/>
</dbReference>
<feature type="domain" description="MrpA C-terminal/MbhD" evidence="11">
    <location>
        <begin position="622"/>
        <end position="686"/>
    </location>
</feature>
<feature type="transmembrane region" description="Helical" evidence="8">
    <location>
        <begin position="208"/>
        <end position="234"/>
    </location>
</feature>
<feature type="domain" description="Na+/H+ antiporter MnhB subunit-related protein" evidence="10">
    <location>
        <begin position="807"/>
        <end position="925"/>
    </location>
</feature>
<reference evidence="13 14" key="1">
    <citation type="submission" date="2019-07" db="EMBL/GenBank/DDBJ databases">
        <title>Description of 53C-WASEF.</title>
        <authorList>
            <person name="Pitt A."/>
            <person name="Hahn M.W."/>
        </authorList>
    </citation>
    <scope>NUCLEOTIDE SEQUENCE [LARGE SCALE GENOMIC DNA]</scope>
    <source>
        <strain evidence="13 14">53C-WASEF</strain>
    </source>
</reference>
<evidence type="ECO:0000256" key="7">
    <source>
        <dbReference type="RuleBase" id="RU000320"/>
    </source>
</evidence>
<feature type="transmembrane region" description="Helical" evidence="8">
    <location>
        <begin position="112"/>
        <end position="128"/>
    </location>
</feature>
<protein>
    <submittedName>
        <fullName evidence="13">DUF4040 domain-containing protein</fullName>
    </submittedName>
</protein>
<feature type="transmembrane region" description="Helical" evidence="8">
    <location>
        <begin position="806"/>
        <end position="828"/>
    </location>
</feature>
<feature type="transmembrane region" description="Helical" evidence="8">
    <location>
        <begin position="663"/>
        <end position="682"/>
    </location>
</feature>
<keyword evidence="14" id="KW-1185">Reference proteome</keyword>
<comment type="subcellular location">
    <subcellularLocation>
        <location evidence="1">Cell membrane</location>
        <topology evidence="1">Multi-pass membrane protein</topology>
    </subcellularLocation>
    <subcellularLocation>
        <location evidence="7">Membrane</location>
        <topology evidence="7">Multi-pass membrane protein</topology>
    </subcellularLocation>
</comment>
<keyword evidence="4 7" id="KW-0812">Transmembrane</keyword>
<organism evidence="13 14">
    <name type="scientific">Rariglobus hedericola</name>
    <dbReference type="NCBI Taxonomy" id="2597822"/>
    <lineage>
        <taxon>Bacteria</taxon>
        <taxon>Pseudomonadati</taxon>
        <taxon>Verrucomicrobiota</taxon>
        <taxon>Opitutia</taxon>
        <taxon>Opitutales</taxon>
        <taxon>Opitutaceae</taxon>
        <taxon>Rariglobus</taxon>
    </lineage>
</organism>
<dbReference type="PANTHER" id="PTHR43373">
    <property type="entry name" value="NA(+)/H(+) ANTIPORTER SUBUNIT"/>
    <property type="match status" value="1"/>
</dbReference>
<evidence type="ECO:0000313" key="13">
    <source>
        <dbReference type="EMBL" id="TSJ78386.1"/>
    </source>
</evidence>
<evidence type="ECO:0000256" key="6">
    <source>
        <dbReference type="ARBA" id="ARBA00023136"/>
    </source>
</evidence>
<evidence type="ECO:0000256" key="3">
    <source>
        <dbReference type="ARBA" id="ARBA00022475"/>
    </source>
</evidence>
<dbReference type="GO" id="GO:0005886">
    <property type="term" value="C:plasma membrane"/>
    <property type="evidence" value="ECO:0007669"/>
    <property type="project" value="UniProtKB-SubCell"/>
</dbReference>
<dbReference type="EMBL" id="VMBG01000001">
    <property type="protein sequence ID" value="TSJ78386.1"/>
    <property type="molecule type" value="Genomic_DNA"/>
</dbReference>
<feature type="transmembrane region" description="Helical" evidence="8">
    <location>
        <begin position="274"/>
        <end position="295"/>
    </location>
</feature>
<feature type="transmembrane region" description="Helical" evidence="8">
    <location>
        <begin position="869"/>
        <end position="888"/>
    </location>
</feature>
<evidence type="ECO:0000256" key="8">
    <source>
        <dbReference type="SAM" id="Phobius"/>
    </source>
</evidence>
<feature type="transmembrane region" description="Helical" evidence="8">
    <location>
        <begin position="134"/>
        <end position="153"/>
    </location>
</feature>
<feature type="transmembrane region" description="Helical" evidence="8">
    <location>
        <begin position="572"/>
        <end position="594"/>
    </location>
</feature>
<dbReference type="Pfam" id="PF20501">
    <property type="entry name" value="MbhE"/>
    <property type="match status" value="1"/>
</dbReference>
<feature type="transmembrane region" description="Helical" evidence="8">
    <location>
        <begin position="458"/>
        <end position="484"/>
    </location>
</feature>
<evidence type="ECO:0000313" key="14">
    <source>
        <dbReference type="Proteomes" id="UP000315648"/>
    </source>
</evidence>
<feature type="transmembrane region" description="Helical" evidence="8">
    <location>
        <begin position="414"/>
        <end position="437"/>
    </location>
</feature>
<dbReference type="OrthoDB" id="9807568at2"/>
<evidence type="ECO:0000259" key="9">
    <source>
        <dbReference type="Pfam" id="PF00361"/>
    </source>
</evidence>
<feature type="transmembrane region" description="Helical" evidence="8">
    <location>
        <begin position="504"/>
        <end position="528"/>
    </location>
</feature>
<keyword evidence="3" id="KW-1003">Cell membrane</keyword>
<feature type="transmembrane region" description="Helical" evidence="8">
    <location>
        <begin position="332"/>
        <end position="351"/>
    </location>
</feature>
<dbReference type="Pfam" id="PF13244">
    <property type="entry name" value="MbhD"/>
    <property type="match status" value="1"/>
</dbReference>
<dbReference type="Gene3D" id="1.20.120.1200">
    <property type="entry name" value="NADH-ubiquinone/plastoquinone oxidoreductase chain 6, subunit NuoJ"/>
    <property type="match status" value="1"/>
</dbReference>
<dbReference type="InterPro" id="IPR050616">
    <property type="entry name" value="CPA3_Na-H_Antiporter_A"/>
</dbReference>
<feature type="transmembrane region" description="Helical" evidence="8">
    <location>
        <begin position="834"/>
        <end position="857"/>
    </location>
</feature>
<dbReference type="Pfam" id="PF04039">
    <property type="entry name" value="MnhB"/>
    <property type="match status" value="1"/>
</dbReference>
<keyword evidence="6 8" id="KW-0472">Membrane</keyword>
<feature type="transmembrane region" description="Helical" evidence="8">
    <location>
        <begin position="302"/>
        <end position="320"/>
    </location>
</feature>
<dbReference type="PANTHER" id="PTHR43373:SF1">
    <property type="entry name" value="NA(+)_H(+) ANTIPORTER SUBUNIT A"/>
    <property type="match status" value="1"/>
</dbReference>
<feature type="transmembrane region" description="Helical" evidence="8">
    <location>
        <begin position="31"/>
        <end position="51"/>
    </location>
</feature>
<evidence type="ECO:0000256" key="1">
    <source>
        <dbReference type="ARBA" id="ARBA00004651"/>
    </source>
</evidence>
<feature type="transmembrane region" description="Helical" evidence="8">
    <location>
        <begin position="640"/>
        <end position="657"/>
    </location>
</feature>
<feature type="transmembrane region" description="Helical" evidence="8">
    <location>
        <begin position="900"/>
        <end position="925"/>
    </location>
</feature>
<feature type="transmembrane region" description="Helical" evidence="8">
    <location>
        <begin position="614"/>
        <end position="633"/>
    </location>
</feature>
<keyword evidence="5 8" id="KW-1133">Transmembrane helix</keyword>
<dbReference type="InterPro" id="IPR046806">
    <property type="entry name" value="MrpA_C/MbhE"/>
</dbReference>
<feature type="transmembrane region" description="Helical" evidence="8">
    <location>
        <begin position="78"/>
        <end position="100"/>
    </location>
</feature>
<feature type="domain" description="MrpA C-terminal/MbhE" evidence="12">
    <location>
        <begin position="706"/>
        <end position="787"/>
    </location>
</feature>
<gene>
    <name evidence="13" type="ORF">FPL22_03530</name>
</gene>
<comment type="caution">
    <text evidence="13">The sequence shown here is derived from an EMBL/GenBank/DDBJ whole genome shotgun (WGS) entry which is preliminary data.</text>
</comment>
<dbReference type="InterPro" id="IPR001750">
    <property type="entry name" value="ND/Mrp_TM"/>
</dbReference>
<evidence type="ECO:0000259" key="12">
    <source>
        <dbReference type="Pfam" id="PF20501"/>
    </source>
</evidence>
<name>A0A556QP11_9BACT</name>
<feature type="transmembrane region" description="Helical" evidence="8">
    <location>
        <begin position="165"/>
        <end position="188"/>
    </location>
</feature>
<evidence type="ECO:0000259" key="10">
    <source>
        <dbReference type="Pfam" id="PF04039"/>
    </source>
</evidence>
<feature type="transmembrane region" description="Helical" evidence="8">
    <location>
        <begin position="372"/>
        <end position="394"/>
    </location>
</feature>
<accession>A0A556QP11</accession>
<dbReference type="AlphaFoldDB" id="A0A556QP11"/>
<feature type="domain" description="NADH:quinone oxidoreductase/Mrp antiporter transmembrane" evidence="9">
    <location>
        <begin position="129"/>
        <end position="408"/>
    </location>
</feature>
<sequence>METRLLIVLLTPFLLALVMPWLGARLGSRTGWIALLAPLASCAAVLSIYLLPPMERMAVVWDWVPSLGGTLTFNPDGLALFFGLVVTGVGVLVTFYAANYLDDHHYRDHGKFYCYLLLFMGAMLGTVFSSNLLVLFVCWELTGLTSFLLIGFLHDKHESQRGARMALLTTGLTGLALLAGVVLLRVIYGTYELGEIIAMGSVPAGSEVLMTAAFICCFIGIAGKSAQFPFHYWLPNAMAAPTPVSAYLHSATMVKLGVFLTARLLPVFNGLESWMPVLTVIGFGTLLLGAVLALLSQDLKAVLAYTTVAQLGLLIGYYGLYTQGVPVAWDYLHILNHVFYKACLFMVVGIIDHSTGTRDLRKLGGLFRKMPLTGIAAFITLASLAGVAPTTGFLSKELLLESVIGFRETTAGLLGWWPLVAVVLASFVKVIVAAGVFHRVFLGPVSHDVEHHYHAPSFGLQLPALLLAGATLACGVAAGAFGHFTLSFGVVGEHLMEAETLHLWHGLTPAFLTSMGILATGVAVYFAVGAKRWAVLEIPTALRFDAWFDHLVDGVQLFGKKLNKALGFENPYAYLFVVLATIIAVTGTVVVVDWASVTQLATQWDWLPHGSEGWMRTVMAVVMSAAAILAAVWKHPIKQLFALSIVGLGICFYYVLYQAPDLALTQMMVESATLLLVLLVVLRLKRDGADREVLPEQGAPSKLLRVALGAGVGLIMGGGVLFFQQPHALEWAGDFYLNNTLALSKGRNAVNTVVVDFRGWDTMFEITVLIIAACGCLGLLSRRRTGNRSPVKCDDGGNFFPVPRDLILRAVAIGAFVPLNLLALHIFFRGHNAPGGGFIAGLVTALSLLVLVFVLGVHGLRRLLRFNPMILAICGVLLTISTAIVPALKGLPMLNHLHNYIGSFYLGSPVFFDLGVFCAVVGVTLKLMLPLMKSVHGLPAFVNEEQGRFAARDSESIDIDAPADNATGKGGAS</sequence>
<dbReference type="InterPro" id="IPR025383">
    <property type="entry name" value="MrpA_C/MbhD"/>
</dbReference>
<feature type="transmembrane region" description="Helical" evidence="8">
    <location>
        <begin position="703"/>
        <end position="723"/>
    </location>
</feature>
<feature type="transmembrane region" description="Helical" evidence="8">
    <location>
        <begin position="762"/>
        <end position="780"/>
    </location>
</feature>